<accession>A0A8J3PL54</accession>
<dbReference type="InterPro" id="IPR009061">
    <property type="entry name" value="DNA-bd_dom_put_sf"/>
</dbReference>
<sequence>MADTKPASAGKFDDVHHPAYSMGAAAEILGVTPSFLRGLGEAGLLTPHRSGGGHRRYSRHQLELAGRARELVDEGMALAAACRVVRAEDQLDVARRRITQLEDAARKVAQPSAGDHAEPGVR</sequence>
<dbReference type="PANTHER" id="PTHR30204">
    <property type="entry name" value="REDOX-CYCLING DRUG-SENSING TRANSCRIPTIONAL ACTIVATOR SOXR"/>
    <property type="match status" value="1"/>
</dbReference>
<feature type="domain" description="HTH merR-type" evidence="2">
    <location>
        <begin position="19"/>
        <end position="87"/>
    </location>
</feature>
<dbReference type="PANTHER" id="PTHR30204:SF93">
    <property type="entry name" value="HTH MERR-TYPE DOMAIN-CONTAINING PROTEIN"/>
    <property type="match status" value="1"/>
</dbReference>
<dbReference type="SUPFAM" id="SSF46955">
    <property type="entry name" value="Putative DNA-binding domain"/>
    <property type="match status" value="1"/>
</dbReference>
<keyword evidence="1" id="KW-0238">DNA-binding</keyword>
<evidence type="ECO:0000313" key="4">
    <source>
        <dbReference type="Proteomes" id="UP000653674"/>
    </source>
</evidence>
<dbReference type="InterPro" id="IPR000551">
    <property type="entry name" value="MerR-type_HTH_dom"/>
</dbReference>
<evidence type="ECO:0000313" key="3">
    <source>
        <dbReference type="EMBL" id="GIG74116.1"/>
    </source>
</evidence>
<dbReference type="GO" id="GO:0003677">
    <property type="term" value="F:DNA binding"/>
    <property type="evidence" value="ECO:0007669"/>
    <property type="project" value="UniProtKB-KW"/>
</dbReference>
<comment type="caution">
    <text evidence="3">The sequence shown here is derived from an EMBL/GenBank/DDBJ whole genome shotgun (WGS) entry which is preliminary data.</text>
</comment>
<dbReference type="InterPro" id="IPR047057">
    <property type="entry name" value="MerR_fam"/>
</dbReference>
<dbReference type="Gene3D" id="1.10.1660.10">
    <property type="match status" value="1"/>
</dbReference>
<name>A0A8J3PL54_9ACTN</name>
<dbReference type="Pfam" id="PF13411">
    <property type="entry name" value="MerR_1"/>
    <property type="match status" value="1"/>
</dbReference>
<proteinExistence type="predicted"/>
<gene>
    <name evidence="3" type="ORF">Pfl04_25200</name>
</gene>
<dbReference type="EMBL" id="BONU01000014">
    <property type="protein sequence ID" value="GIG74116.1"/>
    <property type="molecule type" value="Genomic_DNA"/>
</dbReference>
<dbReference type="Proteomes" id="UP000653674">
    <property type="component" value="Unassembled WGS sequence"/>
</dbReference>
<dbReference type="PROSITE" id="PS50937">
    <property type="entry name" value="HTH_MERR_2"/>
    <property type="match status" value="1"/>
</dbReference>
<protein>
    <submittedName>
        <fullName evidence="3">MerR family transcriptional regulator</fullName>
    </submittedName>
</protein>
<evidence type="ECO:0000259" key="2">
    <source>
        <dbReference type="PROSITE" id="PS50937"/>
    </source>
</evidence>
<reference evidence="3" key="1">
    <citation type="submission" date="2021-01" db="EMBL/GenBank/DDBJ databases">
        <title>Whole genome shotgun sequence of Planosporangium flavigriseum NBRC 105377.</title>
        <authorList>
            <person name="Komaki H."/>
            <person name="Tamura T."/>
        </authorList>
    </citation>
    <scope>NUCLEOTIDE SEQUENCE</scope>
    <source>
        <strain evidence="3">NBRC 105377</strain>
    </source>
</reference>
<dbReference type="AlphaFoldDB" id="A0A8J3PL54"/>
<dbReference type="SMART" id="SM00422">
    <property type="entry name" value="HTH_MERR"/>
    <property type="match status" value="1"/>
</dbReference>
<evidence type="ECO:0000256" key="1">
    <source>
        <dbReference type="ARBA" id="ARBA00023125"/>
    </source>
</evidence>
<dbReference type="RefSeq" id="WP_239075479.1">
    <property type="nucleotide sequence ID" value="NZ_BAAAQJ010000019.1"/>
</dbReference>
<keyword evidence="4" id="KW-1185">Reference proteome</keyword>
<dbReference type="GO" id="GO:0003700">
    <property type="term" value="F:DNA-binding transcription factor activity"/>
    <property type="evidence" value="ECO:0007669"/>
    <property type="project" value="InterPro"/>
</dbReference>
<organism evidence="3 4">
    <name type="scientific">Planosporangium flavigriseum</name>
    <dbReference type="NCBI Taxonomy" id="373681"/>
    <lineage>
        <taxon>Bacteria</taxon>
        <taxon>Bacillati</taxon>
        <taxon>Actinomycetota</taxon>
        <taxon>Actinomycetes</taxon>
        <taxon>Micromonosporales</taxon>
        <taxon>Micromonosporaceae</taxon>
        <taxon>Planosporangium</taxon>
    </lineage>
</organism>